<keyword evidence="2" id="KW-1185">Reference proteome</keyword>
<sequence>MWADMEFGTILNRDLLDPLVSEATWIVGQGVLRADIPTTEDIAAFIAPAPLVAAAPDAVALD</sequence>
<accession>A0ABW4DSU2</accession>
<protein>
    <submittedName>
        <fullName evidence="1">Uncharacterized protein</fullName>
    </submittedName>
</protein>
<dbReference type="Proteomes" id="UP001597302">
    <property type="component" value="Unassembled WGS sequence"/>
</dbReference>
<dbReference type="RefSeq" id="WP_379106325.1">
    <property type="nucleotide sequence ID" value="NZ_CBCSAJ010000079.1"/>
</dbReference>
<gene>
    <name evidence="1" type="ORF">ACFQ5P_05745</name>
</gene>
<evidence type="ECO:0000313" key="2">
    <source>
        <dbReference type="Proteomes" id="UP001597302"/>
    </source>
</evidence>
<organism evidence="1 2">
    <name type="scientific">Paracoccus nototheniae</name>
    <dbReference type="NCBI Taxonomy" id="2489002"/>
    <lineage>
        <taxon>Bacteria</taxon>
        <taxon>Pseudomonadati</taxon>
        <taxon>Pseudomonadota</taxon>
        <taxon>Alphaproteobacteria</taxon>
        <taxon>Rhodobacterales</taxon>
        <taxon>Paracoccaceae</taxon>
        <taxon>Paracoccus</taxon>
    </lineage>
</organism>
<comment type="caution">
    <text evidence="1">The sequence shown here is derived from an EMBL/GenBank/DDBJ whole genome shotgun (WGS) entry which is preliminary data.</text>
</comment>
<dbReference type="EMBL" id="JBHTOQ010000010">
    <property type="protein sequence ID" value="MFD1480789.1"/>
    <property type="molecule type" value="Genomic_DNA"/>
</dbReference>
<reference evidence="2" key="1">
    <citation type="journal article" date="2019" name="Int. J. Syst. Evol. Microbiol.">
        <title>The Global Catalogue of Microorganisms (GCM) 10K type strain sequencing project: providing services to taxonomists for standard genome sequencing and annotation.</title>
        <authorList>
            <consortium name="The Broad Institute Genomics Platform"/>
            <consortium name="The Broad Institute Genome Sequencing Center for Infectious Disease"/>
            <person name="Wu L."/>
            <person name="Ma J."/>
        </authorList>
    </citation>
    <scope>NUCLEOTIDE SEQUENCE [LARGE SCALE GENOMIC DNA]</scope>
    <source>
        <strain evidence="2">CCM 8875</strain>
    </source>
</reference>
<evidence type="ECO:0000313" key="1">
    <source>
        <dbReference type="EMBL" id="MFD1480789.1"/>
    </source>
</evidence>
<name>A0ABW4DSU2_9RHOB</name>
<proteinExistence type="predicted"/>